<evidence type="ECO:0000256" key="8">
    <source>
        <dbReference type="ARBA" id="ARBA00025238"/>
    </source>
</evidence>
<dbReference type="PANTHER" id="PTHR30115">
    <property type="entry name" value="NITROGEN REGULATORY PROTEIN P-II"/>
    <property type="match status" value="1"/>
</dbReference>
<keyword evidence="5" id="KW-0805">Transcription regulation</keyword>
<keyword evidence="7" id="KW-0535">Nitrogen fixation</keyword>
<dbReference type="PANTHER" id="PTHR30115:SF11">
    <property type="entry name" value="NITROGEN REGULATORY PROTEIN P-II HOMOLOG"/>
    <property type="match status" value="1"/>
</dbReference>
<keyword evidence="13" id="KW-1185">Reference proteome</keyword>
<evidence type="ECO:0000256" key="10">
    <source>
        <dbReference type="PIRSR" id="PIRSR602187-50"/>
    </source>
</evidence>
<dbReference type="OrthoDB" id="9802729at2"/>
<evidence type="ECO:0000256" key="1">
    <source>
        <dbReference type="ARBA" id="ARBA00011233"/>
    </source>
</evidence>
<keyword evidence="6" id="KW-0804">Transcription</keyword>
<reference evidence="12 13" key="1">
    <citation type="submission" date="2017-07" db="EMBL/GenBank/DDBJ databases">
        <title>Draft Genome Sequences of Select Purple Nonsulfur Bacteria.</title>
        <authorList>
            <person name="Lasarre B."/>
            <person name="Mckinlay J.B."/>
        </authorList>
    </citation>
    <scope>NUCLEOTIDE SEQUENCE [LARGE SCALE GENOMIC DNA]</scope>
    <source>
        <strain evidence="12 13">DSM 5909</strain>
    </source>
</reference>
<dbReference type="PIRSF" id="PIRSF039144">
    <property type="entry name" value="GlnB"/>
    <property type="match status" value="1"/>
</dbReference>
<comment type="function">
    <text evidence="8">In nitrogen-limiting conditions, when the ratio of Gln to 2-ketoglutarate decreases, P-II is uridylylated to P-II-UMP. P-II-UMP allows the deadenylation of glutamine synthetase (GS), thus activating the enzyme. Conversely, in nitrogen excess P-II is deuridylated and promotes the adenylation of GS. P-II indirectly controls the transcription of the GS gene (glnA). P-II prevents NR-II-catalyzed conversion of NR-I to NR-I-phosphate, the transcriptional activator of glnA. When P-II is uridylylated to P-II-UMP, these events are reversed.</text>
</comment>
<feature type="modified residue" description="O-UMP-tyrosine" evidence="9">
    <location>
        <position position="51"/>
    </location>
</feature>
<evidence type="ECO:0000256" key="4">
    <source>
        <dbReference type="ARBA" id="ARBA00022741"/>
    </source>
</evidence>
<comment type="similarity">
    <text evidence="11">Belongs to the P(II) protein family.</text>
</comment>
<evidence type="ECO:0000256" key="11">
    <source>
        <dbReference type="RuleBase" id="RU003936"/>
    </source>
</evidence>
<keyword evidence="3 10" id="KW-0597">Phosphoprotein</keyword>
<dbReference type="AlphaFoldDB" id="A0A327L5N6"/>
<dbReference type="InterPro" id="IPR017918">
    <property type="entry name" value="N-reg_PII_CS"/>
</dbReference>
<dbReference type="SMART" id="SM00938">
    <property type="entry name" value="P-II"/>
    <property type="match status" value="1"/>
</dbReference>
<dbReference type="FunFam" id="3.30.70.120:FF:000001">
    <property type="entry name" value="Nitrogen regulatory protein P-II"/>
    <property type="match status" value="1"/>
</dbReference>
<dbReference type="GO" id="GO:0005829">
    <property type="term" value="C:cytosol"/>
    <property type="evidence" value="ECO:0007669"/>
    <property type="project" value="TreeGrafter"/>
</dbReference>
<accession>A0A327L5N6</accession>
<dbReference type="Gene3D" id="3.30.70.120">
    <property type="match status" value="1"/>
</dbReference>
<dbReference type="EMBL" id="NPEX01000010">
    <property type="protein sequence ID" value="RAI45666.1"/>
    <property type="molecule type" value="Genomic_DNA"/>
</dbReference>
<gene>
    <name evidence="12" type="ORF">CH341_02720</name>
</gene>
<dbReference type="Proteomes" id="UP000249130">
    <property type="component" value="Unassembled WGS sequence"/>
</dbReference>
<dbReference type="SUPFAM" id="SSF54913">
    <property type="entry name" value="GlnB-like"/>
    <property type="match status" value="1"/>
</dbReference>
<name>A0A327L5N6_9BRAD</name>
<evidence type="ECO:0000256" key="9">
    <source>
        <dbReference type="PIRSR" id="PIRSR039144-50"/>
    </source>
</evidence>
<dbReference type="PROSITE" id="PS51343">
    <property type="entry name" value="PII_GLNB_DOM"/>
    <property type="match status" value="1"/>
</dbReference>
<dbReference type="InterPro" id="IPR002332">
    <property type="entry name" value="N-reg_PII_urydylation_site"/>
</dbReference>
<dbReference type="PRINTS" id="PR00340">
    <property type="entry name" value="PIIGLNB"/>
</dbReference>
<evidence type="ECO:0000256" key="7">
    <source>
        <dbReference type="ARBA" id="ARBA00023231"/>
    </source>
</evidence>
<dbReference type="GO" id="GO:0006808">
    <property type="term" value="P:regulation of nitrogen utilization"/>
    <property type="evidence" value="ECO:0007669"/>
    <property type="project" value="InterPro"/>
</dbReference>
<sequence>MKLVTAIIKPFKLDDVRAALSAAGAQGMTVTEVKGYGRQRGHKEVYRGAEYTVAFLPKIRVDIVVDDDRVERVLETIRGAARTDHIGDGKVFVTTVERAVRIRTGEADSDAL</sequence>
<dbReference type="InterPro" id="IPR002187">
    <property type="entry name" value="N-reg_PII"/>
</dbReference>
<proteinExistence type="inferred from homology"/>
<dbReference type="PROSITE" id="PS00638">
    <property type="entry name" value="PII_GLNB_CTER"/>
    <property type="match status" value="1"/>
</dbReference>
<protein>
    <recommendedName>
        <fullName evidence="2">Nitrogen regulatory protein P-II</fullName>
    </recommendedName>
</protein>
<dbReference type="PROSITE" id="PS00496">
    <property type="entry name" value="PII_GLNB_UMP"/>
    <property type="match status" value="1"/>
</dbReference>
<dbReference type="GO" id="GO:0030234">
    <property type="term" value="F:enzyme regulator activity"/>
    <property type="evidence" value="ECO:0007669"/>
    <property type="project" value="InterPro"/>
</dbReference>
<dbReference type="RefSeq" id="WP_111417498.1">
    <property type="nucleotide sequence ID" value="NZ_NPEX01000010.1"/>
</dbReference>
<organism evidence="12 13">
    <name type="scientific">Rhodoplanes roseus</name>
    <dbReference type="NCBI Taxonomy" id="29409"/>
    <lineage>
        <taxon>Bacteria</taxon>
        <taxon>Pseudomonadati</taxon>
        <taxon>Pseudomonadota</taxon>
        <taxon>Alphaproteobacteria</taxon>
        <taxon>Hyphomicrobiales</taxon>
        <taxon>Nitrobacteraceae</taxon>
        <taxon>Rhodoplanes</taxon>
    </lineage>
</organism>
<dbReference type="GO" id="GO:0005524">
    <property type="term" value="F:ATP binding"/>
    <property type="evidence" value="ECO:0007669"/>
    <property type="project" value="TreeGrafter"/>
</dbReference>
<comment type="caution">
    <text evidence="12">The sequence shown here is derived from an EMBL/GenBank/DDBJ whole genome shotgun (WGS) entry which is preliminary data.</text>
</comment>
<evidence type="ECO:0000313" key="13">
    <source>
        <dbReference type="Proteomes" id="UP000249130"/>
    </source>
</evidence>
<evidence type="ECO:0000313" key="12">
    <source>
        <dbReference type="EMBL" id="RAI45666.1"/>
    </source>
</evidence>
<dbReference type="Pfam" id="PF00543">
    <property type="entry name" value="P-II"/>
    <property type="match status" value="1"/>
</dbReference>
<evidence type="ECO:0000256" key="2">
    <source>
        <dbReference type="ARBA" id="ARBA00015681"/>
    </source>
</evidence>
<evidence type="ECO:0000256" key="5">
    <source>
        <dbReference type="ARBA" id="ARBA00023015"/>
    </source>
</evidence>
<evidence type="ECO:0000256" key="3">
    <source>
        <dbReference type="ARBA" id="ARBA00022553"/>
    </source>
</evidence>
<dbReference type="InterPro" id="IPR011322">
    <property type="entry name" value="N-reg_PII-like_a/b"/>
</dbReference>
<keyword evidence="4" id="KW-0547">Nucleotide-binding</keyword>
<dbReference type="InterPro" id="IPR015867">
    <property type="entry name" value="N-reg_PII/ATP_PRibTrfase_C"/>
</dbReference>
<comment type="subunit">
    <text evidence="1">Homotrimer.</text>
</comment>
<evidence type="ECO:0000256" key="6">
    <source>
        <dbReference type="ARBA" id="ARBA00023163"/>
    </source>
</evidence>